<sequence>MDSTESEQHSERIFTSQATTTAVDTTLDMNHTTININREFHNEETSTYWLPKDEDEQQRLTGQHFAFKELFEGNISRKAHEVLNFKEGISVLDVGCGSGVWIMDMINDYPNCTYHGCDIVDTTNKILKVDQFTYSYGNVLVGLPYEDNTFDFVQMRFFILALRKEEWPLAIKEIIRVVKPGGMIQVMEPDLELPKDSSSAYHRLIKSFHSVAHSRGQDFLIASQLEGFFLETNMVKIVEHDKRGCNMSSNTVTAKKFVWDLVESAKSAMPFARSTLGLSSKEDILNYINELRYCLSNTDCYIHADYILAQKL</sequence>
<dbReference type="AlphaFoldDB" id="A0A9P6Y978"/>
<dbReference type="Gene3D" id="3.40.50.150">
    <property type="entry name" value="Vaccinia Virus protein VP39"/>
    <property type="match status" value="1"/>
</dbReference>
<dbReference type="Pfam" id="PF13649">
    <property type="entry name" value="Methyltransf_25"/>
    <property type="match status" value="1"/>
</dbReference>
<name>A0A9P6Y978_RHIOR</name>
<gene>
    <name evidence="2" type="ORF">G6F51_007500</name>
</gene>
<dbReference type="SUPFAM" id="SSF53335">
    <property type="entry name" value="S-adenosyl-L-methionine-dependent methyltransferases"/>
    <property type="match status" value="1"/>
</dbReference>
<dbReference type="CDD" id="cd02440">
    <property type="entry name" value="AdoMet_MTases"/>
    <property type="match status" value="1"/>
</dbReference>
<evidence type="ECO:0000313" key="2">
    <source>
        <dbReference type="EMBL" id="KAG1542069.1"/>
    </source>
</evidence>
<dbReference type="Proteomes" id="UP000717996">
    <property type="component" value="Unassembled WGS sequence"/>
</dbReference>
<dbReference type="EMBL" id="JAANIT010001126">
    <property type="protein sequence ID" value="KAG1542069.1"/>
    <property type="molecule type" value="Genomic_DNA"/>
</dbReference>
<dbReference type="OrthoDB" id="2013972at2759"/>
<comment type="caution">
    <text evidence="2">The sequence shown here is derived from an EMBL/GenBank/DDBJ whole genome shotgun (WGS) entry which is preliminary data.</text>
</comment>
<dbReference type="InterPro" id="IPR041698">
    <property type="entry name" value="Methyltransf_25"/>
</dbReference>
<dbReference type="InterPro" id="IPR029063">
    <property type="entry name" value="SAM-dependent_MTases_sf"/>
</dbReference>
<proteinExistence type="predicted"/>
<protein>
    <recommendedName>
        <fullName evidence="1">Methyltransferase domain-containing protein</fullName>
    </recommendedName>
</protein>
<reference evidence="2" key="1">
    <citation type="journal article" date="2020" name="Microb. Genom.">
        <title>Genetic diversity of clinical and environmental Mucorales isolates obtained from an investigation of mucormycosis cases among solid organ transplant recipients.</title>
        <authorList>
            <person name="Nguyen M.H."/>
            <person name="Kaul D."/>
            <person name="Muto C."/>
            <person name="Cheng S.J."/>
            <person name="Richter R.A."/>
            <person name="Bruno V.M."/>
            <person name="Liu G."/>
            <person name="Beyhan S."/>
            <person name="Sundermann A.J."/>
            <person name="Mounaud S."/>
            <person name="Pasculle A.W."/>
            <person name="Nierman W.C."/>
            <person name="Driscoll E."/>
            <person name="Cumbie R."/>
            <person name="Clancy C.J."/>
            <person name="Dupont C.L."/>
        </authorList>
    </citation>
    <scope>NUCLEOTIDE SEQUENCE</scope>
    <source>
        <strain evidence="2">GL16</strain>
    </source>
</reference>
<evidence type="ECO:0000259" key="1">
    <source>
        <dbReference type="Pfam" id="PF13649"/>
    </source>
</evidence>
<dbReference type="PANTHER" id="PTHR43591">
    <property type="entry name" value="METHYLTRANSFERASE"/>
    <property type="match status" value="1"/>
</dbReference>
<evidence type="ECO:0000313" key="3">
    <source>
        <dbReference type="Proteomes" id="UP000717996"/>
    </source>
</evidence>
<organism evidence="2 3">
    <name type="scientific">Rhizopus oryzae</name>
    <name type="common">Mucormycosis agent</name>
    <name type="synonym">Rhizopus arrhizus var. delemar</name>
    <dbReference type="NCBI Taxonomy" id="64495"/>
    <lineage>
        <taxon>Eukaryota</taxon>
        <taxon>Fungi</taxon>
        <taxon>Fungi incertae sedis</taxon>
        <taxon>Mucoromycota</taxon>
        <taxon>Mucoromycotina</taxon>
        <taxon>Mucoromycetes</taxon>
        <taxon>Mucorales</taxon>
        <taxon>Mucorineae</taxon>
        <taxon>Rhizopodaceae</taxon>
        <taxon>Rhizopus</taxon>
    </lineage>
</organism>
<feature type="domain" description="Methyltransferase" evidence="1">
    <location>
        <begin position="91"/>
        <end position="182"/>
    </location>
</feature>
<accession>A0A9P6Y978</accession>